<evidence type="ECO:0000259" key="3">
    <source>
        <dbReference type="PROSITE" id="PS50110"/>
    </source>
</evidence>
<dbReference type="RefSeq" id="WP_234613108.1">
    <property type="nucleotide sequence ID" value="NZ_CP098806.1"/>
</dbReference>
<keyword evidence="1" id="KW-0378">Hydrolase</keyword>
<dbReference type="GO" id="GO:0000160">
    <property type="term" value="P:phosphorelay signal transduction system"/>
    <property type="evidence" value="ECO:0007669"/>
    <property type="project" value="InterPro"/>
</dbReference>
<keyword evidence="5" id="KW-1185">Reference proteome</keyword>
<protein>
    <submittedName>
        <fullName evidence="4">SpoIIE family protein phosphatase</fullName>
    </submittedName>
</protein>
<dbReference type="InterPro" id="IPR011006">
    <property type="entry name" value="CheY-like_superfamily"/>
</dbReference>
<dbReference type="PANTHER" id="PTHR43156:SF2">
    <property type="entry name" value="STAGE II SPORULATION PROTEIN E"/>
    <property type="match status" value="1"/>
</dbReference>
<comment type="caution">
    <text evidence="4">The sequence shown here is derived from an EMBL/GenBank/DDBJ whole genome shotgun (WGS) entry which is preliminary data.</text>
</comment>
<feature type="modified residue" description="4-aspartylphosphate" evidence="2">
    <location>
        <position position="58"/>
    </location>
</feature>
<sequence>MAIRILSVDDEQDMEMLILQLFRKQIRDKKYEFVFANNGIEALERLEESDDIALILSDINMPGMDGLTFLSKVNEKQNPLLKSIMVSAYGDMDNIRTAMNRGAFDFVTKPVNFEDLEITISKTVEHIEMLTSLEKGREQLIAIQNDLSVAKEIQMSMLPKTVPANIGKAGVDLHAFIHPAKVVGGDLYDYFMMDSEHLFFMIGDVSDKGVPAALFMAISKAIFKSQFSNRNGDSITEKVKIVNEFLSEDNSSYMFVTAFVCILNVKTGVVEYVDAGHEPPVIVRANGETELVKKEGGMALCFDPTFEFESHTLTLHPGDKFILYTDGVTDANNLAGARYGLHYLQDFFTTGEGSTKETAKEMNEATLESLIDFIGPATQFDDITMLSLRYLPGVS</sequence>
<dbReference type="GO" id="GO:0016791">
    <property type="term" value="F:phosphatase activity"/>
    <property type="evidence" value="ECO:0007669"/>
    <property type="project" value="TreeGrafter"/>
</dbReference>
<gene>
    <name evidence="4" type="ORF">LXM24_11005</name>
</gene>
<evidence type="ECO:0000313" key="4">
    <source>
        <dbReference type="EMBL" id="MCF0040616.1"/>
    </source>
</evidence>
<evidence type="ECO:0000256" key="2">
    <source>
        <dbReference type="PROSITE-ProRule" id="PRU00169"/>
    </source>
</evidence>
<dbReference type="InterPro" id="IPR052016">
    <property type="entry name" value="Bact_Sigma-Reg"/>
</dbReference>
<accession>A0A9X1P918</accession>
<dbReference type="Pfam" id="PF07228">
    <property type="entry name" value="SpoIIE"/>
    <property type="match status" value="1"/>
</dbReference>
<dbReference type="Gene3D" id="3.40.50.2300">
    <property type="match status" value="1"/>
</dbReference>
<dbReference type="SUPFAM" id="SSF81606">
    <property type="entry name" value="PP2C-like"/>
    <property type="match status" value="1"/>
</dbReference>
<dbReference type="InterPro" id="IPR001789">
    <property type="entry name" value="Sig_transdc_resp-reg_receiver"/>
</dbReference>
<dbReference type="SMART" id="SM00331">
    <property type="entry name" value="PP2C_SIG"/>
    <property type="match status" value="1"/>
</dbReference>
<dbReference type="Gene3D" id="3.60.40.10">
    <property type="entry name" value="PPM-type phosphatase domain"/>
    <property type="match status" value="1"/>
</dbReference>
<proteinExistence type="predicted"/>
<dbReference type="PANTHER" id="PTHR43156">
    <property type="entry name" value="STAGE II SPORULATION PROTEIN E-RELATED"/>
    <property type="match status" value="1"/>
</dbReference>
<dbReference type="Proteomes" id="UP001139700">
    <property type="component" value="Unassembled WGS sequence"/>
</dbReference>
<dbReference type="PROSITE" id="PS50110">
    <property type="entry name" value="RESPONSE_REGULATORY"/>
    <property type="match status" value="1"/>
</dbReference>
<reference evidence="4" key="1">
    <citation type="submission" date="2021-12" db="EMBL/GenBank/DDBJ databases">
        <title>Novel species in genus Dyadobacter.</title>
        <authorList>
            <person name="Ma C."/>
        </authorList>
    </citation>
    <scope>NUCLEOTIDE SEQUENCE</scope>
    <source>
        <strain evidence="4">CY399</strain>
    </source>
</reference>
<dbReference type="InterPro" id="IPR036457">
    <property type="entry name" value="PPM-type-like_dom_sf"/>
</dbReference>
<evidence type="ECO:0000313" key="5">
    <source>
        <dbReference type="Proteomes" id="UP001139700"/>
    </source>
</evidence>
<name>A0A9X1P918_9BACT</name>
<dbReference type="SMART" id="SM00448">
    <property type="entry name" value="REC"/>
    <property type="match status" value="1"/>
</dbReference>
<dbReference type="AlphaFoldDB" id="A0A9X1P918"/>
<feature type="domain" description="Response regulatory" evidence="3">
    <location>
        <begin position="4"/>
        <end position="124"/>
    </location>
</feature>
<dbReference type="InterPro" id="IPR001932">
    <property type="entry name" value="PPM-type_phosphatase-like_dom"/>
</dbReference>
<dbReference type="EMBL" id="JAJTTA010000002">
    <property type="protein sequence ID" value="MCF0040616.1"/>
    <property type="molecule type" value="Genomic_DNA"/>
</dbReference>
<keyword evidence="2" id="KW-0597">Phosphoprotein</keyword>
<dbReference type="SUPFAM" id="SSF52172">
    <property type="entry name" value="CheY-like"/>
    <property type="match status" value="1"/>
</dbReference>
<organism evidence="4 5">
    <name type="scientific">Dyadobacter fanqingshengii</name>
    <dbReference type="NCBI Taxonomy" id="2906443"/>
    <lineage>
        <taxon>Bacteria</taxon>
        <taxon>Pseudomonadati</taxon>
        <taxon>Bacteroidota</taxon>
        <taxon>Cytophagia</taxon>
        <taxon>Cytophagales</taxon>
        <taxon>Spirosomataceae</taxon>
        <taxon>Dyadobacter</taxon>
    </lineage>
</organism>
<dbReference type="Pfam" id="PF00072">
    <property type="entry name" value="Response_reg"/>
    <property type="match status" value="1"/>
</dbReference>
<evidence type="ECO:0000256" key="1">
    <source>
        <dbReference type="ARBA" id="ARBA00022801"/>
    </source>
</evidence>